<dbReference type="PANTHER" id="PTHR34461:SF2">
    <property type="entry name" value="EXPRESSED PROTEIN"/>
    <property type="match status" value="1"/>
</dbReference>
<dbReference type="STRING" id="35608.A0A2U1PAT7"/>
<accession>A0A2U1PAT7</accession>
<feature type="region of interest" description="Disordered" evidence="1">
    <location>
        <begin position="658"/>
        <end position="678"/>
    </location>
</feature>
<evidence type="ECO:0000313" key="3">
    <source>
        <dbReference type="Proteomes" id="UP000245207"/>
    </source>
</evidence>
<dbReference type="Proteomes" id="UP000245207">
    <property type="component" value="Unassembled WGS sequence"/>
</dbReference>
<sequence>MKLPGCGNSHFIWSIKDGDVKKVHNTDSQGRPGLKFKKLDDILQSADGEYTPLVFAERRPRETSGYVAEKDEPDCSSNENDVEELTLSQLVKKCKSKKRKASEPVPLTPKEEEDDIDLSEPLFKFKKVSKRSPSRKIPASKSSTGVNDLAVAKVKVEALDEEYFDCSESIDVAADPLDCNGSSMFVASEDAFVHVNDEVNNMGSGSVTNEGEIFGVSEVSLDNWESMELDDEENMPNDLLALSVSEQDEEEYVDQSLSIVSSQDDSSFEDLNCFQSPLYLQQTPVEVSDTSDSQDSDLAIQDDHIYTDLGDEGSPRNQEFGSPSLAPDNLCLPWKSHSWPNCDDLDDDDVVPTDAGSPIPEEKQHLTPVNCADSNFMNVDDNSVASEDVPIVQEQLSFVPEDVDSEVNLTDQNHQTDVTSEAAEIRNSDCLETPQPERLPLTRKAISPNSQEKLCQAMKSAELPDDMDLFKCKEKLYFGEPAENTFSSTRSDVVDNKPSVIPQRATPIVQNRVYISPRQLLQRPKICKKASPPKSVEPKGCLDGPRQCRSLPRLRTGCTSIQGCSQNAIAFSQRQMQDIQSLASKLISELNSMRVIAEEKMLYEAYRPPSAKNEADEVKSAIKSATKTEETAKRWLSMMSRDCDRFCKIMKLNEDKNTSASVDAASDSSTVEKPVQKERKKISFADEAGGTLCDIKVFHIEQDSLELNEKPQSSLT</sequence>
<dbReference type="OrthoDB" id="775914at2759"/>
<reference evidence="2 3" key="1">
    <citation type="journal article" date="2018" name="Mol. Plant">
        <title>The genome of Artemisia annua provides insight into the evolution of Asteraceae family and artemisinin biosynthesis.</title>
        <authorList>
            <person name="Shen Q."/>
            <person name="Zhang L."/>
            <person name="Liao Z."/>
            <person name="Wang S."/>
            <person name="Yan T."/>
            <person name="Shi P."/>
            <person name="Liu M."/>
            <person name="Fu X."/>
            <person name="Pan Q."/>
            <person name="Wang Y."/>
            <person name="Lv Z."/>
            <person name="Lu X."/>
            <person name="Zhang F."/>
            <person name="Jiang W."/>
            <person name="Ma Y."/>
            <person name="Chen M."/>
            <person name="Hao X."/>
            <person name="Li L."/>
            <person name="Tang Y."/>
            <person name="Lv G."/>
            <person name="Zhou Y."/>
            <person name="Sun X."/>
            <person name="Brodelius P.E."/>
            <person name="Rose J.K.C."/>
            <person name="Tang K."/>
        </authorList>
    </citation>
    <scope>NUCLEOTIDE SEQUENCE [LARGE SCALE GENOMIC DNA]</scope>
    <source>
        <strain evidence="3">cv. Huhao1</strain>
        <tissue evidence="2">Leaf</tissue>
    </source>
</reference>
<evidence type="ECO:0000313" key="2">
    <source>
        <dbReference type="EMBL" id="PWA82840.1"/>
    </source>
</evidence>
<evidence type="ECO:0000256" key="1">
    <source>
        <dbReference type="SAM" id="MobiDB-lite"/>
    </source>
</evidence>
<name>A0A2U1PAT7_ARTAN</name>
<gene>
    <name evidence="2" type="ORF">CTI12_AA041290</name>
</gene>
<organism evidence="2 3">
    <name type="scientific">Artemisia annua</name>
    <name type="common">Sweet wormwood</name>
    <dbReference type="NCBI Taxonomy" id="35608"/>
    <lineage>
        <taxon>Eukaryota</taxon>
        <taxon>Viridiplantae</taxon>
        <taxon>Streptophyta</taxon>
        <taxon>Embryophyta</taxon>
        <taxon>Tracheophyta</taxon>
        <taxon>Spermatophyta</taxon>
        <taxon>Magnoliopsida</taxon>
        <taxon>eudicotyledons</taxon>
        <taxon>Gunneridae</taxon>
        <taxon>Pentapetalae</taxon>
        <taxon>asterids</taxon>
        <taxon>campanulids</taxon>
        <taxon>Asterales</taxon>
        <taxon>Asteraceae</taxon>
        <taxon>Asteroideae</taxon>
        <taxon>Anthemideae</taxon>
        <taxon>Artemisiinae</taxon>
        <taxon>Artemisia</taxon>
    </lineage>
</organism>
<dbReference type="PANTHER" id="PTHR34461">
    <property type="entry name" value="EXPRESSED PROTEIN"/>
    <property type="match status" value="1"/>
</dbReference>
<dbReference type="AlphaFoldDB" id="A0A2U1PAT7"/>
<keyword evidence="3" id="KW-1185">Reference proteome</keyword>
<dbReference type="EMBL" id="PKPP01001425">
    <property type="protein sequence ID" value="PWA82840.1"/>
    <property type="molecule type" value="Genomic_DNA"/>
</dbReference>
<protein>
    <submittedName>
        <fullName evidence="2">Uncharacterized protein</fullName>
    </submittedName>
</protein>
<proteinExistence type="predicted"/>
<feature type="compositionally biased region" description="Low complexity" evidence="1">
    <location>
        <begin position="658"/>
        <end position="671"/>
    </location>
</feature>
<comment type="caution">
    <text evidence="2">The sequence shown here is derived from an EMBL/GenBank/DDBJ whole genome shotgun (WGS) entry which is preliminary data.</text>
</comment>
<feature type="region of interest" description="Disordered" evidence="1">
    <location>
        <begin position="61"/>
        <end position="82"/>
    </location>
</feature>